<keyword evidence="3" id="KW-0472">Membrane</keyword>
<keyword evidence="3" id="KW-1133">Transmembrane helix</keyword>
<dbReference type="EMBL" id="JAVYJV010000004">
    <property type="protein sequence ID" value="KAK4373201.1"/>
    <property type="molecule type" value="Genomic_DNA"/>
</dbReference>
<dbReference type="AlphaFoldDB" id="A0AAE1SP35"/>
<dbReference type="InterPro" id="IPR053951">
    <property type="entry name" value="K_trans_N"/>
</dbReference>
<feature type="transmembrane region" description="Helical" evidence="3">
    <location>
        <begin position="109"/>
        <end position="129"/>
    </location>
</feature>
<reference evidence="5" key="1">
    <citation type="submission" date="2023-12" db="EMBL/GenBank/DDBJ databases">
        <title>Genome assembly of Anisodus tanguticus.</title>
        <authorList>
            <person name="Wang Y.-J."/>
        </authorList>
    </citation>
    <scope>NUCLEOTIDE SEQUENCE</scope>
    <source>
        <strain evidence="5">KB-2021</strain>
        <tissue evidence="5">Leaf</tissue>
    </source>
</reference>
<protein>
    <recommendedName>
        <fullName evidence="4">K+ potassium transporter integral membrane domain-containing protein</fullName>
    </recommendedName>
</protein>
<proteinExistence type="inferred from homology"/>
<name>A0AAE1SP35_9SOLA</name>
<evidence type="ECO:0000256" key="2">
    <source>
        <dbReference type="ARBA" id="ARBA00008440"/>
    </source>
</evidence>
<dbReference type="GO" id="GO:0005886">
    <property type="term" value="C:plasma membrane"/>
    <property type="evidence" value="ECO:0007669"/>
    <property type="project" value="UniProtKB-SubCell"/>
</dbReference>
<dbReference type="GO" id="GO:0015079">
    <property type="term" value="F:potassium ion transmembrane transporter activity"/>
    <property type="evidence" value="ECO:0007669"/>
    <property type="project" value="InterPro"/>
</dbReference>
<feature type="transmembrane region" description="Helical" evidence="3">
    <location>
        <begin position="6"/>
        <end position="30"/>
    </location>
</feature>
<feature type="transmembrane region" description="Helical" evidence="3">
    <location>
        <begin position="60"/>
        <end position="77"/>
    </location>
</feature>
<evidence type="ECO:0000256" key="1">
    <source>
        <dbReference type="ARBA" id="ARBA00004651"/>
    </source>
</evidence>
<evidence type="ECO:0000259" key="4">
    <source>
        <dbReference type="Pfam" id="PF02705"/>
    </source>
</evidence>
<sequence length="246" mass="27073">MGVGVVIAVGAFAKITFTSIVYPSLVLAYMGQATYLSRHHVMESDYQIGFYVSVPEKLRWPALVIAVLATVVGSQAITLEPFQLLNNAHLLDASQESILHTSSTIHGQIYIPEINWTLMLLCLAVTIGFRDTKRMGNAAGLAVITVMLVTTCLMSLVIVLVWHQSVFLAICFVIFFGSIEALYFSASLIKFLEEAWDDSQFEDDLVCIIDEFIRTGNTEFIGTPSTHASGVQLREDDEVKNDSVGT</sequence>
<dbReference type="PANTHER" id="PTHR30540">
    <property type="entry name" value="OSMOTIC STRESS POTASSIUM TRANSPORTER"/>
    <property type="match status" value="1"/>
</dbReference>
<evidence type="ECO:0000256" key="3">
    <source>
        <dbReference type="SAM" id="Phobius"/>
    </source>
</evidence>
<organism evidence="5 6">
    <name type="scientific">Anisodus tanguticus</name>
    <dbReference type="NCBI Taxonomy" id="243964"/>
    <lineage>
        <taxon>Eukaryota</taxon>
        <taxon>Viridiplantae</taxon>
        <taxon>Streptophyta</taxon>
        <taxon>Embryophyta</taxon>
        <taxon>Tracheophyta</taxon>
        <taxon>Spermatophyta</taxon>
        <taxon>Magnoliopsida</taxon>
        <taxon>eudicotyledons</taxon>
        <taxon>Gunneridae</taxon>
        <taxon>Pentapetalae</taxon>
        <taxon>asterids</taxon>
        <taxon>lamiids</taxon>
        <taxon>Solanales</taxon>
        <taxon>Solanaceae</taxon>
        <taxon>Solanoideae</taxon>
        <taxon>Hyoscyameae</taxon>
        <taxon>Anisodus</taxon>
    </lineage>
</organism>
<dbReference type="PANTHER" id="PTHR30540:SF98">
    <property type="entry name" value="POTASSIUM TRANSPORTER 6"/>
    <property type="match status" value="1"/>
</dbReference>
<gene>
    <name evidence="5" type="ORF">RND71_008585</name>
</gene>
<feature type="domain" description="K+ potassium transporter integral membrane" evidence="4">
    <location>
        <begin position="14"/>
        <end position="196"/>
    </location>
</feature>
<feature type="transmembrane region" description="Helical" evidence="3">
    <location>
        <begin position="166"/>
        <end position="184"/>
    </location>
</feature>
<comment type="similarity">
    <text evidence="2">Belongs to the HAK/KUP transporter (TC 2.A.72.3) family.</text>
</comment>
<dbReference type="InterPro" id="IPR003855">
    <property type="entry name" value="K+_transporter"/>
</dbReference>
<comment type="caution">
    <text evidence="5">The sequence shown here is derived from an EMBL/GenBank/DDBJ whole genome shotgun (WGS) entry which is preliminary data.</text>
</comment>
<comment type="subcellular location">
    <subcellularLocation>
        <location evidence="1">Cell membrane</location>
        <topology evidence="1">Multi-pass membrane protein</topology>
    </subcellularLocation>
</comment>
<dbReference type="Proteomes" id="UP001291623">
    <property type="component" value="Unassembled WGS sequence"/>
</dbReference>
<dbReference type="Pfam" id="PF02705">
    <property type="entry name" value="K_trans"/>
    <property type="match status" value="1"/>
</dbReference>
<keyword evidence="6" id="KW-1185">Reference proteome</keyword>
<feature type="transmembrane region" description="Helical" evidence="3">
    <location>
        <begin position="141"/>
        <end position="160"/>
    </location>
</feature>
<accession>A0AAE1SP35</accession>
<evidence type="ECO:0000313" key="5">
    <source>
        <dbReference type="EMBL" id="KAK4373201.1"/>
    </source>
</evidence>
<keyword evidence="3" id="KW-0812">Transmembrane</keyword>
<evidence type="ECO:0000313" key="6">
    <source>
        <dbReference type="Proteomes" id="UP001291623"/>
    </source>
</evidence>